<evidence type="ECO:0000313" key="2">
    <source>
        <dbReference type="Proteomes" id="UP000299102"/>
    </source>
</evidence>
<reference evidence="1 2" key="1">
    <citation type="journal article" date="2019" name="Commun. Biol.">
        <title>The bagworm genome reveals a unique fibroin gene that provides high tensile strength.</title>
        <authorList>
            <person name="Kono N."/>
            <person name="Nakamura H."/>
            <person name="Ohtoshi R."/>
            <person name="Tomita M."/>
            <person name="Numata K."/>
            <person name="Arakawa K."/>
        </authorList>
    </citation>
    <scope>NUCLEOTIDE SEQUENCE [LARGE SCALE GENOMIC DNA]</scope>
</reference>
<gene>
    <name evidence="1" type="ORF">EVAR_16714_1</name>
</gene>
<organism evidence="1 2">
    <name type="scientific">Eumeta variegata</name>
    <name type="common">Bagworm moth</name>
    <name type="synonym">Eumeta japonica</name>
    <dbReference type="NCBI Taxonomy" id="151549"/>
    <lineage>
        <taxon>Eukaryota</taxon>
        <taxon>Metazoa</taxon>
        <taxon>Ecdysozoa</taxon>
        <taxon>Arthropoda</taxon>
        <taxon>Hexapoda</taxon>
        <taxon>Insecta</taxon>
        <taxon>Pterygota</taxon>
        <taxon>Neoptera</taxon>
        <taxon>Endopterygota</taxon>
        <taxon>Lepidoptera</taxon>
        <taxon>Glossata</taxon>
        <taxon>Ditrysia</taxon>
        <taxon>Tineoidea</taxon>
        <taxon>Psychidae</taxon>
        <taxon>Oiketicinae</taxon>
        <taxon>Eumeta</taxon>
    </lineage>
</organism>
<dbReference type="Proteomes" id="UP000299102">
    <property type="component" value="Unassembled WGS sequence"/>
</dbReference>
<evidence type="ECO:0000313" key="1">
    <source>
        <dbReference type="EMBL" id="GBP33676.1"/>
    </source>
</evidence>
<name>A0A4C1V5N2_EUMVA</name>
<dbReference type="EMBL" id="BGZK01000277">
    <property type="protein sequence ID" value="GBP33676.1"/>
    <property type="molecule type" value="Genomic_DNA"/>
</dbReference>
<keyword evidence="2" id="KW-1185">Reference proteome</keyword>
<sequence length="104" mass="11697">MYIITHGSARLDMQPILSSFISMDIMDQDPNIGPGSRVHTIISHIFTPKIDVTGASVRARLSRSPMSRERARPEQRSAASIVAFRVACATVTRRRMRRMLCRLA</sequence>
<protein>
    <submittedName>
        <fullName evidence="1">Uncharacterized protein</fullName>
    </submittedName>
</protein>
<comment type="caution">
    <text evidence="1">The sequence shown here is derived from an EMBL/GenBank/DDBJ whole genome shotgun (WGS) entry which is preliminary data.</text>
</comment>
<dbReference type="AlphaFoldDB" id="A0A4C1V5N2"/>
<accession>A0A4C1V5N2</accession>
<proteinExistence type="predicted"/>